<accession>A0A3L7A8T7</accession>
<evidence type="ECO:0000256" key="5">
    <source>
        <dbReference type="ARBA" id="ARBA00022801"/>
    </source>
</evidence>
<dbReference type="InterPro" id="IPR051090">
    <property type="entry name" value="Inositol_monoP_superfamily"/>
</dbReference>
<dbReference type="Gene3D" id="3.40.190.80">
    <property type="match status" value="1"/>
</dbReference>
<gene>
    <name evidence="8" type="ORF">D9V32_06150</name>
</gene>
<feature type="binding site" evidence="7">
    <location>
        <position position="221"/>
    </location>
    <ligand>
        <name>Mg(2+)</name>
        <dbReference type="ChEBI" id="CHEBI:18420"/>
        <label>1</label>
        <note>catalytic</note>
    </ligand>
</feature>
<sequence>MLNETSVGVRADDLVFALELAALADAESLPRYAAANLKHGVKADGSVVTEADTATERVLRAAIEHGRPEDGFFGEETGEHAGRSTRRWIIDPIDGTANFLRGVPNWGTLIALEIDGVPVLGVVSAPALGLRWWAQTGHGAWRQQGTREPTRLRVSAVDRVDQASLSFQSVESWSDAGHLDALLELCADVWRDRAYGDLWAYMLLAEGALDAVCEFNVFAYDLAAVIPIVREAGGTCTDVNGRSSHTSGNLLATNGPLHEQIRARITG</sequence>
<proteinExistence type="inferred from homology"/>
<dbReference type="GO" id="GO:0046872">
    <property type="term" value="F:metal ion binding"/>
    <property type="evidence" value="ECO:0007669"/>
    <property type="project" value="UniProtKB-KW"/>
</dbReference>
<feature type="binding site" evidence="7">
    <location>
        <position position="94"/>
    </location>
    <ligand>
        <name>Mg(2+)</name>
        <dbReference type="ChEBI" id="CHEBI:18420"/>
        <label>1</label>
        <note>catalytic</note>
    </ligand>
</feature>
<dbReference type="Gene3D" id="3.30.540.10">
    <property type="entry name" value="Fructose-1,6-Bisphosphatase, subunit A, domain 1"/>
    <property type="match status" value="1"/>
</dbReference>
<dbReference type="GO" id="GO:0046854">
    <property type="term" value="P:phosphatidylinositol phosphate biosynthetic process"/>
    <property type="evidence" value="ECO:0007669"/>
    <property type="project" value="InterPro"/>
</dbReference>
<comment type="cofactor">
    <cofactor evidence="2 7">
        <name>Mg(2+)</name>
        <dbReference type="ChEBI" id="CHEBI:18420"/>
    </cofactor>
</comment>
<dbReference type="PROSITE" id="PS00630">
    <property type="entry name" value="IMP_2"/>
    <property type="match status" value="1"/>
</dbReference>
<evidence type="ECO:0000313" key="9">
    <source>
        <dbReference type="Proteomes" id="UP000272503"/>
    </source>
</evidence>
<feature type="binding site" evidence="7">
    <location>
        <position position="91"/>
    </location>
    <ligand>
        <name>Mg(2+)</name>
        <dbReference type="ChEBI" id="CHEBI:18420"/>
        <label>1</label>
        <note>catalytic</note>
    </ligand>
</feature>
<keyword evidence="4 7" id="KW-0479">Metal-binding</keyword>
<comment type="caution">
    <text evidence="8">The sequence shown here is derived from an EMBL/GenBank/DDBJ whole genome shotgun (WGS) entry which is preliminary data.</text>
</comment>
<evidence type="ECO:0000256" key="2">
    <source>
        <dbReference type="ARBA" id="ARBA00001946"/>
    </source>
</evidence>
<dbReference type="Pfam" id="PF00459">
    <property type="entry name" value="Inositol_P"/>
    <property type="match status" value="1"/>
</dbReference>
<evidence type="ECO:0000256" key="4">
    <source>
        <dbReference type="ARBA" id="ARBA00022723"/>
    </source>
</evidence>
<dbReference type="GO" id="GO:0052834">
    <property type="term" value="F:inositol monophosphate phosphatase activity"/>
    <property type="evidence" value="ECO:0007669"/>
    <property type="project" value="UniProtKB-EC"/>
</dbReference>
<dbReference type="InterPro" id="IPR000760">
    <property type="entry name" value="Inositol_monophosphatase-like"/>
</dbReference>
<dbReference type="PRINTS" id="PR00377">
    <property type="entry name" value="IMPHPHTASES"/>
</dbReference>
<protein>
    <submittedName>
        <fullName evidence="8">Histidinol phosphatase</fullName>
    </submittedName>
</protein>
<dbReference type="InterPro" id="IPR020583">
    <property type="entry name" value="Inositol_monoP_metal-BS"/>
</dbReference>
<comment type="similarity">
    <text evidence="3">Belongs to the inositol monophosphatase superfamily.</text>
</comment>
<evidence type="ECO:0000256" key="1">
    <source>
        <dbReference type="ARBA" id="ARBA00001033"/>
    </source>
</evidence>
<feature type="binding site" evidence="7">
    <location>
        <position position="75"/>
    </location>
    <ligand>
        <name>Mg(2+)</name>
        <dbReference type="ChEBI" id="CHEBI:18420"/>
        <label>1</label>
        <note>catalytic</note>
    </ligand>
</feature>
<dbReference type="Proteomes" id="UP000272503">
    <property type="component" value="Unassembled WGS sequence"/>
</dbReference>
<dbReference type="AlphaFoldDB" id="A0A3L7A8T7"/>
<dbReference type="InterPro" id="IPR020550">
    <property type="entry name" value="Inositol_monophosphatase_CS"/>
</dbReference>
<evidence type="ECO:0000256" key="7">
    <source>
        <dbReference type="PIRSR" id="PIRSR600760-2"/>
    </source>
</evidence>
<keyword evidence="6 7" id="KW-0460">Magnesium</keyword>
<dbReference type="PANTHER" id="PTHR43200">
    <property type="entry name" value="PHOSPHATASE"/>
    <property type="match status" value="1"/>
</dbReference>
<keyword evidence="5" id="KW-0378">Hydrolase</keyword>
<dbReference type="GO" id="GO:0000105">
    <property type="term" value="P:L-histidine biosynthetic process"/>
    <property type="evidence" value="ECO:0007669"/>
    <property type="project" value="TreeGrafter"/>
</dbReference>
<dbReference type="OrthoDB" id="9772456at2"/>
<reference evidence="8 9" key="1">
    <citation type="submission" date="2018-10" db="EMBL/GenBank/DDBJ databases">
        <authorList>
            <person name="Li J."/>
        </authorList>
    </citation>
    <scope>NUCLEOTIDE SEQUENCE [LARGE SCALE GENOMIC DNA]</scope>
    <source>
        <strain evidence="8 9">IF 016277</strain>
    </source>
</reference>
<name>A0A3L7A8T7_9MICO</name>
<comment type="catalytic activity">
    <reaction evidence="1">
        <text>a myo-inositol phosphate + H2O = myo-inositol + phosphate</text>
        <dbReference type="Rhea" id="RHEA:24056"/>
        <dbReference type="ChEBI" id="CHEBI:15377"/>
        <dbReference type="ChEBI" id="CHEBI:17268"/>
        <dbReference type="ChEBI" id="CHEBI:43474"/>
        <dbReference type="ChEBI" id="CHEBI:84139"/>
        <dbReference type="EC" id="3.1.3.25"/>
    </reaction>
</comment>
<dbReference type="EMBL" id="RCUX01000004">
    <property type="protein sequence ID" value="RLP76597.1"/>
    <property type="molecule type" value="Genomic_DNA"/>
</dbReference>
<dbReference type="PANTHER" id="PTHR43200:SF6">
    <property type="entry name" value="3'(2'),5'-BISPHOSPHATE NUCLEOTIDASE"/>
    <property type="match status" value="1"/>
</dbReference>
<evidence type="ECO:0000256" key="3">
    <source>
        <dbReference type="ARBA" id="ARBA00009759"/>
    </source>
</evidence>
<feature type="binding site" evidence="7">
    <location>
        <position position="93"/>
    </location>
    <ligand>
        <name>Mg(2+)</name>
        <dbReference type="ChEBI" id="CHEBI:18420"/>
        <label>2</label>
    </ligand>
</feature>
<organism evidence="8 9">
    <name type="scientific">Mycetocola tolaasinivorans</name>
    <dbReference type="NCBI Taxonomy" id="76635"/>
    <lineage>
        <taxon>Bacteria</taxon>
        <taxon>Bacillati</taxon>
        <taxon>Actinomycetota</taxon>
        <taxon>Actinomycetes</taxon>
        <taxon>Micrococcales</taxon>
        <taxon>Microbacteriaceae</taxon>
        <taxon>Mycetocola</taxon>
    </lineage>
</organism>
<evidence type="ECO:0000313" key="8">
    <source>
        <dbReference type="EMBL" id="RLP76597.1"/>
    </source>
</evidence>
<dbReference type="PROSITE" id="PS00629">
    <property type="entry name" value="IMP_1"/>
    <property type="match status" value="1"/>
</dbReference>
<evidence type="ECO:0000256" key="6">
    <source>
        <dbReference type="ARBA" id="ARBA00022842"/>
    </source>
</evidence>
<dbReference type="SUPFAM" id="SSF56655">
    <property type="entry name" value="Carbohydrate phosphatase"/>
    <property type="match status" value="1"/>
</dbReference>
<keyword evidence="9" id="KW-1185">Reference proteome</keyword>